<protein>
    <submittedName>
        <fullName evidence="1">Uncharacterized protein</fullName>
    </submittedName>
</protein>
<evidence type="ECO:0000313" key="1">
    <source>
        <dbReference type="EMBL" id="UYF74802.1"/>
    </source>
</evidence>
<evidence type="ECO:0000313" key="2">
    <source>
        <dbReference type="Proteomes" id="UP001164081"/>
    </source>
</evidence>
<dbReference type="RefSeq" id="WP_004990975.1">
    <property type="nucleotide sequence ID" value="NZ_AP018824.1"/>
</dbReference>
<proteinExistence type="predicted"/>
<dbReference type="PROSITE" id="PS51257">
    <property type="entry name" value="PROKAR_LIPOPROTEIN"/>
    <property type="match status" value="1"/>
</dbReference>
<organism evidence="1 2">
    <name type="scientific">Acinetobacter ursingii</name>
    <dbReference type="NCBI Taxonomy" id="108980"/>
    <lineage>
        <taxon>Bacteria</taxon>
        <taxon>Pseudomonadati</taxon>
        <taxon>Pseudomonadota</taxon>
        <taxon>Gammaproteobacteria</taxon>
        <taxon>Moraxellales</taxon>
        <taxon>Moraxellaceae</taxon>
        <taxon>Acinetobacter</taxon>
    </lineage>
</organism>
<accession>A0A2N6VC04</accession>
<gene>
    <name evidence="1" type="ORF">LSO58_13330</name>
</gene>
<sequence length="191" mass="22032">MSVKIKFLSVLFLPLLTACVGNMNPTGDNSSPDYPFFITTQAQIVKNIAVPIGTKLVYQEQPFKQGKQDRLMSETKLTAIEFPHDQTILWGGVPITSINKFFNSEMHGYTVYADFKRLRNTQKNRFNQLWQSCNDSLGITVKNTDDWSFNKENIADIESCSVNYQRYFKNNPKQQYFLDQLHQALNQVNES</sequence>
<reference evidence="1" key="1">
    <citation type="journal article" date="2022" name="J Glob Antimicrob Resist">
        <title>Comparative analysis of IMP-4- and OXA-58-containing plasmids of three carbapenemase-producing Acinetobacter ursingii strains in the Netherlands.</title>
        <authorList>
            <person name="Hendrickx A.P.A."/>
            <person name="Schade R.P."/>
            <person name="Landman F."/>
            <person name="Bosch T."/>
            <person name="Schouls L.M."/>
            <person name="van Dijk K."/>
        </authorList>
    </citation>
    <scope>NUCLEOTIDE SEQUENCE</scope>
    <source>
        <strain evidence="1">RIVM_C010761</strain>
    </source>
</reference>
<dbReference type="Proteomes" id="UP001164081">
    <property type="component" value="Chromosome"/>
</dbReference>
<dbReference type="AlphaFoldDB" id="A0A2N6VC04"/>
<dbReference type="EMBL" id="CP089044">
    <property type="protein sequence ID" value="UYF74802.1"/>
    <property type="molecule type" value="Genomic_DNA"/>
</dbReference>
<name>A0A2N6VC04_9GAMM</name>